<dbReference type="NCBIfam" id="NF010156">
    <property type="entry name" value="PRK13635.1"/>
    <property type="match status" value="1"/>
</dbReference>
<protein>
    <submittedName>
        <fullName evidence="10">Energy-coupling factor transporter ATP-binding protein EcfA1</fullName>
    </submittedName>
</protein>
<dbReference type="CDD" id="cd03225">
    <property type="entry name" value="ABC_cobalt_CbiO_domain1"/>
    <property type="match status" value="1"/>
</dbReference>
<dbReference type="InterPro" id="IPR030947">
    <property type="entry name" value="EcfA_1"/>
</dbReference>
<evidence type="ECO:0000256" key="3">
    <source>
        <dbReference type="ARBA" id="ARBA00022448"/>
    </source>
</evidence>
<evidence type="ECO:0000256" key="5">
    <source>
        <dbReference type="ARBA" id="ARBA00022741"/>
    </source>
</evidence>
<evidence type="ECO:0000256" key="2">
    <source>
        <dbReference type="ARBA" id="ARBA00005417"/>
    </source>
</evidence>
<comment type="subcellular location">
    <subcellularLocation>
        <location evidence="1">Cell membrane</location>
        <topology evidence="1">Peripheral membrane protein</topology>
    </subcellularLocation>
</comment>
<dbReference type="Gene3D" id="3.40.50.300">
    <property type="entry name" value="P-loop containing nucleotide triphosphate hydrolases"/>
    <property type="match status" value="1"/>
</dbReference>
<dbReference type="SUPFAM" id="SSF52540">
    <property type="entry name" value="P-loop containing nucleoside triphosphate hydrolases"/>
    <property type="match status" value="1"/>
</dbReference>
<accession>A0ABQ3N6B5</accession>
<comment type="caution">
    <text evidence="10">The sequence shown here is derived from an EMBL/GenBank/DDBJ whole genome shotgun (WGS) entry which is preliminary data.</text>
</comment>
<dbReference type="NCBIfam" id="NF010167">
    <property type="entry name" value="PRK13648.1"/>
    <property type="match status" value="1"/>
</dbReference>
<evidence type="ECO:0000313" key="10">
    <source>
        <dbReference type="EMBL" id="GHI00470.1"/>
    </source>
</evidence>
<feature type="domain" description="ABC transporter" evidence="9">
    <location>
        <begin position="6"/>
        <end position="240"/>
    </location>
</feature>
<evidence type="ECO:0000256" key="8">
    <source>
        <dbReference type="ARBA" id="ARBA00023136"/>
    </source>
</evidence>
<dbReference type="InterPro" id="IPR017871">
    <property type="entry name" value="ABC_transporter-like_CS"/>
</dbReference>
<dbReference type="InterPro" id="IPR027417">
    <property type="entry name" value="P-loop_NTPase"/>
</dbReference>
<dbReference type="Proteomes" id="UP000637074">
    <property type="component" value="Unassembled WGS sequence"/>
</dbReference>
<sequence>MKTPIVSLKGVTFQYDGQERNALNHVSFDIYDGEWLAIVGHNGSGKSTMAKLLNGLQFPKDGEITVCGMKLQEETIWDIRSKIGMVFQNPDNQFVGTTVQDDVAFGLENMGIPRLEMVQRVEDSLKKVKMEQFLHQEPHHLSGGQKQRVAIASVLALRPAIIILDEATSMLDPRGREEVLETVRTLKDEKSLTVISITHDLEEAAKADRIIVMNKGEVFREGTPDEIFSMDEQLVQLGLDIPFSVKMAKAFRAEGIQLSKHYLSEEELVTELWTYRSRM</sequence>
<evidence type="ECO:0000259" key="9">
    <source>
        <dbReference type="PROSITE" id="PS50893"/>
    </source>
</evidence>
<dbReference type="PANTHER" id="PTHR43553:SF24">
    <property type="entry name" value="ENERGY-COUPLING FACTOR TRANSPORTER ATP-BINDING PROTEIN ECFA1"/>
    <property type="match status" value="1"/>
</dbReference>
<dbReference type="InterPro" id="IPR003593">
    <property type="entry name" value="AAA+_ATPase"/>
</dbReference>
<name>A0ABQ3N6B5_9BACI</name>
<keyword evidence="7" id="KW-1278">Translocase</keyword>
<dbReference type="NCBIfam" id="TIGR04520">
    <property type="entry name" value="ECF_ATPase_1"/>
    <property type="match status" value="1"/>
</dbReference>
<keyword evidence="5" id="KW-0547">Nucleotide-binding</keyword>
<keyword evidence="3" id="KW-0813">Transport</keyword>
<proteinExistence type="inferred from homology"/>
<evidence type="ECO:0000256" key="4">
    <source>
        <dbReference type="ARBA" id="ARBA00022475"/>
    </source>
</evidence>
<reference evidence="10 11" key="1">
    <citation type="journal article" date="2022" name="Int. J. Syst. Evol. Microbiol.">
        <title>Neobacillus kokaensis sp. nov., isolated from soil.</title>
        <authorList>
            <person name="Yuki K."/>
            <person name="Matsubara H."/>
            <person name="Yamaguchi S."/>
        </authorList>
    </citation>
    <scope>NUCLEOTIDE SEQUENCE [LARGE SCALE GENOMIC DNA]</scope>
    <source>
        <strain evidence="10 11">LOB 377</strain>
    </source>
</reference>
<dbReference type="InterPro" id="IPR015856">
    <property type="entry name" value="ABC_transpr_CbiO/EcfA_su"/>
</dbReference>
<evidence type="ECO:0000313" key="11">
    <source>
        <dbReference type="Proteomes" id="UP000637074"/>
    </source>
</evidence>
<comment type="similarity">
    <text evidence="2">Belongs to the ABC transporter superfamily.</text>
</comment>
<gene>
    <name evidence="10" type="primary">ecfA</name>
    <name evidence="10" type="ORF">AM1BK_40120</name>
</gene>
<evidence type="ECO:0000256" key="1">
    <source>
        <dbReference type="ARBA" id="ARBA00004202"/>
    </source>
</evidence>
<organism evidence="10 11">
    <name type="scientific">Neobacillus kokaensis</name>
    <dbReference type="NCBI Taxonomy" id="2759023"/>
    <lineage>
        <taxon>Bacteria</taxon>
        <taxon>Bacillati</taxon>
        <taxon>Bacillota</taxon>
        <taxon>Bacilli</taxon>
        <taxon>Bacillales</taxon>
        <taxon>Bacillaceae</taxon>
        <taxon>Neobacillus</taxon>
    </lineage>
</organism>
<dbReference type="PROSITE" id="PS00211">
    <property type="entry name" value="ABC_TRANSPORTER_1"/>
    <property type="match status" value="1"/>
</dbReference>
<dbReference type="SMART" id="SM00382">
    <property type="entry name" value="AAA"/>
    <property type="match status" value="1"/>
</dbReference>
<dbReference type="PANTHER" id="PTHR43553">
    <property type="entry name" value="HEAVY METAL TRANSPORTER"/>
    <property type="match status" value="1"/>
</dbReference>
<dbReference type="EMBL" id="BNDS01000023">
    <property type="protein sequence ID" value="GHI00470.1"/>
    <property type="molecule type" value="Genomic_DNA"/>
</dbReference>
<dbReference type="Pfam" id="PF00005">
    <property type="entry name" value="ABC_tran"/>
    <property type="match status" value="1"/>
</dbReference>
<dbReference type="GO" id="GO:0005524">
    <property type="term" value="F:ATP binding"/>
    <property type="evidence" value="ECO:0007669"/>
    <property type="project" value="UniProtKB-KW"/>
</dbReference>
<dbReference type="InterPro" id="IPR050095">
    <property type="entry name" value="ECF_ABC_transporter_ATP-bd"/>
</dbReference>
<evidence type="ECO:0000256" key="6">
    <source>
        <dbReference type="ARBA" id="ARBA00022840"/>
    </source>
</evidence>
<keyword evidence="4" id="KW-1003">Cell membrane</keyword>
<keyword evidence="8" id="KW-0472">Membrane</keyword>
<evidence type="ECO:0000256" key="7">
    <source>
        <dbReference type="ARBA" id="ARBA00022967"/>
    </source>
</evidence>
<dbReference type="PROSITE" id="PS50893">
    <property type="entry name" value="ABC_TRANSPORTER_2"/>
    <property type="match status" value="1"/>
</dbReference>
<keyword evidence="11" id="KW-1185">Reference proteome</keyword>
<dbReference type="InterPro" id="IPR003439">
    <property type="entry name" value="ABC_transporter-like_ATP-bd"/>
</dbReference>
<keyword evidence="6 10" id="KW-0067">ATP-binding</keyword>
<dbReference type="RefSeq" id="WP_191275920.1">
    <property type="nucleotide sequence ID" value="NZ_BNDS01000023.1"/>
</dbReference>